<dbReference type="EMBL" id="LFCV01000064">
    <property type="protein sequence ID" value="KMJ45166.1"/>
    <property type="molecule type" value="Genomic_DNA"/>
</dbReference>
<proteinExistence type="predicted"/>
<gene>
    <name evidence="1" type="ORF">AB204_10760</name>
</gene>
<organism evidence="1 2">
    <name type="scientific">Xenorhabdus khoisanae</name>
    <dbReference type="NCBI Taxonomy" id="880157"/>
    <lineage>
        <taxon>Bacteria</taxon>
        <taxon>Pseudomonadati</taxon>
        <taxon>Pseudomonadota</taxon>
        <taxon>Gammaproteobacteria</taxon>
        <taxon>Enterobacterales</taxon>
        <taxon>Morganellaceae</taxon>
        <taxon>Xenorhabdus</taxon>
    </lineage>
</organism>
<keyword evidence="2" id="KW-1185">Reference proteome</keyword>
<protein>
    <submittedName>
        <fullName evidence="1">Uncharacterized protein</fullName>
    </submittedName>
</protein>
<dbReference type="RefSeq" id="WP_047963359.1">
    <property type="nucleotide sequence ID" value="NZ_CAWMBG010000064.1"/>
</dbReference>
<dbReference type="Proteomes" id="UP000036277">
    <property type="component" value="Unassembled WGS sequence"/>
</dbReference>
<dbReference type="PATRIC" id="fig|880157.4.peg.2276"/>
<accession>A0A0J5FSB7</accession>
<sequence length="78" mass="8950">MISKIKSVTYITLAVIAVLFTAYQSGGKAAKKSVEIKRRRDENERLQSTIDAKREIEHEIRQKDAGDAATELRNDWMR</sequence>
<evidence type="ECO:0000313" key="1">
    <source>
        <dbReference type="EMBL" id="KMJ45166.1"/>
    </source>
</evidence>
<comment type="caution">
    <text evidence="1">The sequence shown here is derived from an EMBL/GenBank/DDBJ whole genome shotgun (WGS) entry which is preliminary data.</text>
</comment>
<dbReference type="OrthoDB" id="6466735at2"/>
<reference evidence="1 2" key="1">
    <citation type="submission" date="2015-06" db="EMBL/GenBank/DDBJ databases">
        <title>Draft Whole-Genome Sequence of the Entomopathogenic Bacterium Xenorhabdus khoisanae.</title>
        <authorList>
            <person name="Naidoo S."/>
            <person name="Featherston J."/>
            <person name="Gray V.M."/>
        </authorList>
    </citation>
    <scope>NUCLEOTIDE SEQUENCE [LARGE SCALE GENOMIC DNA]</scope>
    <source>
        <strain evidence="1 2">MCB</strain>
    </source>
</reference>
<evidence type="ECO:0000313" key="2">
    <source>
        <dbReference type="Proteomes" id="UP000036277"/>
    </source>
</evidence>
<name>A0A0J5FSB7_9GAMM</name>
<dbReference type="AlphaFoldDB" id="A0A0J5FSB7"/>